<dbReference type="EMBL" id="CAUYUJ010003299">
    <property type="protein sequence ID" value="CAK0804692.1"/>
    <property type="molecule type" value="Genomic_DNA"/>
</dbReference>
<evidence type="ECO:0000313" key="3">
    <source>
        <dbReference type="Proteomes" id="UP001189429"/>
    </source>
</evidence>
<gene>
    <name evidence="2" type="ORF">PCOR1329_LOCUS11413</name>
</gene>
<dbReference type="InterPro" id="IPR019410">
    <property type="entry name" value="Methyltransf_16"/>
</dbReference>
<dbReference type="Pfam" id="PF10294">
    <property type="entry name" value="Methyltransf_16"/>
    <property type="match status" value="1"/>
</dbReference>
<dbReference type="Proteomes" id="UP001189429">
    <property type="component" value="Unassembled WGS sequence"/>
</dbReference>
<keyword evidence="3" id="KW-1185">Reference proteome</keyword>
<feature type="region of interest" description="Disordered" evidence="1">
    <location>
        <begin position="1"/>
        <end position="28"/>
    </location>
</feature>
<organism evidence="2 3">
    <name type="scientific">Prorocentrum cordatum</name>
    <dbReference type="NCBI Taxonomy" id="2364126"/>
    <lineage>
        <taxon>Eukaryota</taxon>
        <taxon>Sar</taxon>
        <taxon>Alveolata</taxon>
        <taxon>Dinophyceae</taxon>
        <taxon>Prorocentrales</taxon>
        <taxon>Prorocentraceae</taxon>
        <taxon>Prorocentrum</taxon>
    </lineage>
</organism>
<reference evidence="2" key="1">
    <citation type="submission" date="2023-10" db="EMBL/GenBank/DDBJ databases">
        <authorList>
            <person name="Chen Y."/>
            <person name="Shah S."/>
            <person name="Dougan E. K."/>
            <person name="Thang M."/>
            <person name="Chan C."/>
        </authorList>
    </citation>
    <scope>NUCLEOTIDE SEQUENCE [LARGE SCALE GENOMIC DNA]</scope>
</reference>
<evidence type="ECO:0000256" key="1">
    <source>
        <dbReference type="SAM" id="MobiDB-lite"/>
    </source>
</evidence>
<sequence length="321" mass="34456">SHPQGRRRGLRTDKSQSGGPVDGPRSGACVFLARPGVRLHRSRARDGPGQDRSRWVAGALLQPPSLPATQSSTSPQVFGQVAGKREFINKKAFAMIYRFDGDYAIDGRPLLLAVDPVDSQRSFLATGLRVWDGGIVLAKYLEHYVRRAPRATGPGPTPGRLRGLELGCGTGVGGLALALLGHEAVLSDIGDLQAAATQSNIDRNRAQIAAAGGEATYMTLDWRGLPARAPLGAFDLVVAADVVWHESLVEPFLQAVSWACSGPGSSEVILSHKVRDEESVQLWERLTAEAGLRIERKVRTEEAVGEDGHPDVVVYHLRKAG</sequence>
<dbReference type="PANTHER" id="PTHR14614">
    <property type="entry name" value="HEPATOCELLULAR CARCINOMA-ASSOCIATED ANTIGEN"/>
    <property type="match status" value="1"/>
</dbReference>
<comment type="caution">
    <text evidence="2">The sequence shown here is derived from an EMBL/GenBank/DDBJ whole genome shotgun (WGS) entry which is preliminary data.</text>
</comment>
<dbReference type="InterPro" id="IPR029063">
    <property type="entry name" value="SAM-dependent_MTases_sf"/>
</dbReference>
<evidence type="ECO:0000313" key="2">
    <source>
        <dbReference type="EMBL" id="CAK0804692.1"/>
    </source>
</evidence>
<feature type="non-terminal residue" evidence="2">
    <location>
        <position position="1"/>
    </location>
</feature>
<dbReference type="PANTHER" id="PTHR14614:SF98">
    <property type="entry name" value="S-ADENOSYL-L-METHIONINE-DEPENDENT METHYLTRANSFERASES SUPERFAMILY PROTEIN"/>
    <property type="match status" value="1"/>
</dbReference>
<protein>
    <recommendedName>
        <fullName evidence="4">Calmodulin-lysine N-methyltransferase</fullName>
    </recommendedName>
</protein>
<proteinExistence type="predicted"/>
<accession>A0ABN9QIP8</accession>
<evidence type="ECO:0008006" key="4">
    <source>
        <dbReference type="Google" id="ProtNLM"/>
    </source>
</evidence>
<dbReference type="Gene3D" id="3.40.50.150">
    <property type="entry name" value="Vaccinia Virus protein VP39"/>
    <property type="match status" value="1"/>
</dbReference>
<name>A0ABN9QIP8_9DINO</name>
<dbReference type="SUPFAM" id="SSF53335">
    <property type="entry name" value="S-adenosyl-L-methionine-dependent methyltransferases"/>
    <property type="match status" value="1"/>
</dbReference>